<dbReference type="NCBIfam" id="TIGR04336">
    <property type="entry name" value="AmmeMemoSam_B"/>
    <property type="match status" value="1"/>
</dbReference>
<dbReference type="Pfam" id="PF02900">
    <property type="entry name" value="LigB"/>
    <property type="match status" value="1"/>
</dbReference>
<proteinExistence type="predicted"/>
<dbReference type="PROSITE" id="PS51112">
    <property type="entry name" value="AMMECR1"/>
    <property type="match status" value="1"/>
</dbReference>
<dbReference type="InterPro" id="IPR036071">
    <property type="entry name" value="AMMECR1_dom_sf"/>
</dbReference>
<organism evidence="2 3">
    <name type="scientific">Schwartzia succinivorans DSM 10502</name>
    <dbReference type="NCBI Taxonomy" id="1123243"/>
    <lineage>
        <taxon>Bacteria</taxon>
        <taxon>Bacillati</taxon>
        <taxon>Bacillota</taxon>
        <taxon>Negativicutes</taxon>
        <taxon>Selenomonadales</taxon>
        <taxon>Selenomonadaceae</taxon>
        <taxon>Schwartzia</taxon>
    </lineage>
</organism>
<dbReference type="NCBIfam" id="TIGR04335">
    <property type="entry name" value="AmmeMemoSam_A"/>
    <property type="match status" value="1"/>
</dbReference>
<dbReference type="SUPFAM" id="SSF143447">
    <property type="entry name" value="AMMECR1-like"/>
    <property type="match status" value="1"/>
</dbReference>
<dbReference type="AlphaFoldDB" id="A0A1M4XT47"/>
<dbReference type="InterPro" id="IPR027623">
    <property type="entry name" value="AmmeMemoSam_A"/>
</dbReference>
<dbReference type="Pfam" id="PF01871">
    <property type="entry name" value="AMMECR1"/>
    <property type="match status" value="1"/>
</dbReference>
<evidence type="ECO:0000259" key="1">
    <source>
        <dbReference type="PROSITE" id="PS51112"/>
    </source>
</evidence>
<name>A0A1M4XT47_9FIRM</name>
<dbReference type="Gene3D" id="3.30.700.20">
    <property type="entry name" value="Hypothetical protein ph0010, domain 1"/>
    <property type="match status" value="1"/>
</dbReference>
<keyword evidence="3" id="KW-1185">Reference proteome</keyword>
<dbReference type="InterPro" id="IPR002733">
    <property type="entry name" value="AMMECR1_domain"/>
</dbReference>
<dbReference type="PANTHER" id="PTHR13016">
    <property type="entry name" value="AMMECR1 HOMOLOG"/>
    <property type="match status" value="1"/>
</dbReference>
<dbReference type="GO" id="GO:0008198">
    <property type="term" value="F:ferrous iron binding"/>
    <property type="evidence" value="ECO:0007669"/>
    <property type="project" value="InterPro"/>
</dbReference>
<protein>
    <submittedName>
        <fullName evidence="2">Uncharacterized protein, PH0010 family/AmmeMemoRadiSam system protein A/AmmeMemoRadiSam system protein B</fullName>
    </submittedName>
</protein>
<dbReference type="SUPFAM" id="SSF53213">
    <property type="entry name" value="LigB-like"/>
    <property type="match status" value="1"/>
</dbReference>
<gene>
    <name evidence="2" type="ORF">SAMN02745190_01600</name>
</gene>
<dbReference type="RefSeq" id="WP_072935686.1">
    <property type="nucleotide sequence ID" value="NZ_FQUG01000005.1"/>
</dbReference>
<evidence type="ECO:0000313" key="3">
    <source>
        <dbReference type="Proteomes" id="UP000184404"/>
    </source>
</evidence>
<dbReference type="InterPro" id="IPR023473">
    <property type="entry name" value="AMMECR1"/>
</dbReference>
<sequence>MAILGAAAVPHPPIILPEVGKGEERKIQRTIDAYREAMRRLAELKPDTVILSSPHATMYADYFQVSPGYGAEGDFSAFRAPEVRVSVQYDKEFVELLEKNCRDALLAAGTLGERVPRLDHGTMIPIRFLQEFWSDFRLVRVGLSGMSPAEHYAFGECIARTAALLGRRAVYIASGDLSHKLKTDGPYGFAEEGPVFDKECTEALGCADFTRLLSIDSELAEGAAECGLRSFWIMAGALDRHTVKAELLSYEGTFGVGYGVVSFEPGGRDDGRNCGEQFEKQEKERLAKLRAAEDIYVKLARYSLETFVRTGEHAAFPDRLPDELTKRKAGVFVSLKKDGRLRGCIGTFLPREDSIAKEILHNAVSACSEDPRFSPVRKSELDSLVYSVDVLTEPELTDEDGLDVKRYGVIVEAEDGRRGLLLPDLAGIDTVEEQISIAAQKGNIRPDEKVRYWRFEVVRHR</sequence>
<dbReference type="CDD" id="cd07951">
    <property type="entry name" value="ED_3B_N_AMMECR1"/>
    <property type="match status" value="1"/>
</dbReference>
<dbReference type="GO" id="GO:0016702">
    <property type="term" value="F:oxidoreductase activity, acting on single donors with incorporation of molecular oxygen, incorporation of two atoms of oxygen"/>
    <property type="evidence" value="ECO:0007669"/>
    <property type="project" value="UniProtKB-ARBA"/>
</dbReference>
<dbReference type="OrthoDB" id="159752at2"/>
<evidence type="ECO:0000313" key="2">
    <source>
        <dbReference type="EMBL" id="SHE96651.1"/>
    </source>
</evidence>
<reference evidence="2 3" key="1">
    <citation type="submission" date="2016-11" db="EMBL/GenBank/DDBJ databases">
        <authorList>
            <person name="Jaros S."/>
            <person name="Januszkiewicz K."/>
            <person name="Wedrychowicz H."/>
        </authorList>
    </citation>
    <scope>NUCLEOTIDE SEQUENCE [LARGE SCALE GENOMIC DNA]</scope>
    <source>
        <strain evidence="2 3">DSM 10502</strain>
    </source>
</reference>
<dbReference type="EMBL" id="FQUG01000005">
    <property type="protein sequence ID" value="SHE96651.1"/>
    <property type="molecule type" value="Genomic_DNA"/>
</dbReference>
<dbReference type="STRING" id="1123243.SAMN02745190_01600"/>
<accession>A0A1M4XT47</accession>
<feature type="domain" description="AMMECR1" evidence="1">
    <location>
        <begin position="291"/>
        <end position="461"/>
    </location>
</feature>
<dbReference type="PANTHER" id="PTHR13016:SF0">
    <property type="entry name" value="AMME SYNDROME CANDIDATE GENE 1 PROTEIN"/>
    <property type="match status" value="1"/>
</dbReference>
<dbReference type="InterPro" id="IPR004183">
    <property type="entry name" value="Xdiol_dOase_suB"/>
</dbReference>
<dbReference type="InterPro" id="IPR027485">
    <property type="entry name" value="AMMECR1_N"/>
</dbReference>
<dbReference type="Proteomes" id="UP000184404">
    <property type="component" value="Unassembled WGS sequence"/>
</dbReference>
<dbReference type="Gene3D" id="3.40.830.10">
    <property type="entry name" value="LigB-like"/>
    <property type="match status" value="1"/>
</dbReference>